<keyword evidence="3" id="KW-0378">Hydrolase</keyword>
<dbReference type="OrthoDB" id="9761809at2"/>
<dbReference type="GO" id="GO:0004177">
    <property type="term" value="F:aminopeptidase activity"/>
    <property type="evidence" value="ECO:0007669"/>
    <property type="project" value="UniProtKB-KW"/>
</dbReference>
<protein>
    <submittedName>
        <fullName evidence="3">Aminopeptidase P family protein</fullName>
    </submittedName>
</protein>
<dbReference type="Pfam" id="PF01321">
    <property type="entry name" value="Creatinase_N"/>
    <property type="match status" value="1"/>
</dbReference>
<evidence type="ECO:0000259" key="1">
    <source>
        <dbReference type="Pfam" id="PF00557"/>
    </source>
</evidence>
<evidence type="ECO:0000313" key="4">
    <source>
        <dbReference type="Proteomes" id="UP000325827"/>
    </source>
</evidence>
<dbReference type="PANTHER" id="PTHR46112">
    <property type="entry name" value="AMINOPEPTIDASE"/>
    <property type="match status" value="1"/>
</dbReference>
<evidence type="ECO:0000313" key="3">
    <source>
        <dbReference type="EMBL" id="KAA9108032.1"/>
    </source>
</evidence>
<gene>
    <name evidence="3" type="ORF">F6B43_11485</name>
</gene>
<name>A0A5J5J058_9MICO</name>
<dbReference type="InterPro" id="IPR050659">
    <property type="entry name" value="Peptidase_M24B"/>
</dbReference>
<keyword evidence="3" id="KW-0645">Protease</keyword>
<organism evidence="3 4">
    <name type="scientific">Microbacterium rhizomatis</name>
    <dbReference type="NCBI Taxonomy" id="1631477"/>
    <lineage>
        <taxon>Bacteria</taxon>
        <taxon>Bacillati</taxon>
        <taxon>Actinomycetota</taxon>
        <taxon>Actinomycetes</taxon>
        <taxon>Micrococcales</taxon>
        <taxon>Microbacteriaceae</taxon>
        <taxon>Microbacterium</taxon>
    </lineage>
</organism>
<dbReference type="InterPro" id="IPR000587">
    <property type="entry name" value="Creatinase_N"/>
</dbReference>
<dbReference type="Pfam" id="PF00557">
    <property type="entry name" value="Peptidase_M24"/>
    <property type="match status" value="1"/>
</dbReference>
<feature type="domain" description="Peptidase M24" evidence="1">
    <location>
        <begin position="166"/>
        <end position="352"/>
    </location>
</feature>
<dbReference type="Proteomes" id="UP000325827">
    <property type="component" value="Unassembled WGS sequence"/>
</dbReference>
<reference evidence="4" key="1">
    <citation type="submission" date="2019-09" db="EMBL/GenBank/DDBJ databases">
        <title>Mumia zhuanghuii sp. nov. isolated from the intestinal contents of plateau pika (Ochotona curzoniae) in the Qinghai-Tibet plateau of China.</title>
        <authorList>
            <person name="Tian Z."/>
        </authorList>
    </citation>
    <scope>NUCLEOTIDE SEQUENCE [LARGE SCALE GENOMIC DNA]</scope>
    <source>
        <strain evidence="4">JCM 30598</strain>
    </source>
</reference>
<dbReference type="Gene3D" id="3.90.230.10">
    <property type="entry name" value="Creatinase/methionine aminopeptidase superfamily"/>
    <property type="match status" value="1"/>
</dbReference>
<dbReference type="RefSeq" id="WP_150449063.1">
    <property type="nucleotide sequence ID" value="NZ_VYSA01000002.1"/>
</dbReference>
<sequence>MNIPDKPTFEIAEYRARTARLRALLRDRGIDVLLVTSPSNLYWLTDYEASWYPPRLPVGVAVWADDERTVFFDWSRHEEFLPYDALYDEAEFIDYGTAHVTVAEQLARRMPGATVAIEWSSPTPVPGVMVALGDELRARGCTVVAGEWIVDGLRVYKSPAEQERVVAAGRMADQTFRGLQERLRPGMSELEVAALVDTLMSEQGGEVPAQHPLVASGPSAWRDVHSFPSRRILESGDIVSVDCSAVVDRYHVNLCRVFSLGGPHPRVSELLAATQESLDVLCAHAELGADPAIAMGLAERALRRTVAPEDVWWTGGYGLGISFPPSWVGHTYLANDGPHRITLEEGYVSNFESILRDRVAHYEAAAIDTVMMTAAGLAPLSAIPRELLIVE</sequence>
<dbReference type="SUPFAM" id="SSF55920">
    <property type="entry name" value="Creatinase/aminopeptidase"/>
    <property type="match status" value="1"/>
</dbReference>
<dbReference type="AlphaFoldDB" id="A0A5J5J058"/>
<keyword evidence="4" id="KW-1185">Reference proteome</keyword>
<comment type="caution">
    <text evidence="3">The sequence shown here is derived from an EMBL/GenBank/DDBJ whole genome shotgun (WGS) entry which is preliminary data.</text>
</comment>
<dbReference type="Gene3D" id="3.40.350.10">
    <property type="entry name" value="Creatinase/prolidase N-terminal domain"/>
    <property type="match status" value="1"/>
</dbReference>
<dbReference type="InterPro" id="IPR036005">
    <property type="entry name" value="Creatinase/aminopeptidase-like"/>
</dbReference>
<dbReference type="InterPro" id="IPR029149">
    <property type="entry name" value="Creatin/AminoP/Spt16_N"/>
</dbReference>
<keyword evidence="3" id="KW-0031">Aminopeptidase</keyword>
<dbReference type="InterPro" id="IPR000994">
    <property type="entry name" value="Pept_M24"/>
</dbReference>
<dbReference type="SUPFAM" id="SSF53092">
    <property type="entry name" value="Creatinase/prolidase N-terminal domain"/>
    <property type="match status" value="1"/>
</dbReference>
<feature type="domain" description="Creatinase N-terminal" evidence="2">
    <location>
        <begin position="17"/>
        <end position="121"/>
    </location>
</feature>
<evidence type="ECO:0000259" key="2">
    <source>
        <dbReference type="Pfam" id="PF01321"/>
    </source>
</evidence>
<accession>A0A5J5J058</accession>
<dbReference type="EMBL" id="VYSA01000002">
    <property type="protein sequence ID" value="KAA9108032.1"/>
    <property type="molecule type" value="Genomic_DNA"/>
</dbReference>
<proteinExistence type="predicted"/>
<dbReference type="PANTHER" id="PTHR46112:SF3">
    <property type="entry name" value="AMINOPEPTIDASE YPDF"/>
    <property type="match status" value="1"/>
</dbReference>